<sequence>MIEKAGYLPLSFQEKLEWQTLTFKREREILEIEIPILSEEQLSAVAEMIKKNSRTVLKSFTVNQIINILDQTIAKFLDKSSYYRQKAEKLLPIITGYNEEIIRLGLTSYLKTFRKPQLYRFLTEDFENPMLLDDFQPRPKGGFSKAVGQDLVVHIWAGNVPALPIWSLISSLMVKSGNIGKVSSNEPLFAGLFVQALVEIEPRLADCVAIVWWKGGDKVRESRIFSKADLVVGYGSNQSLASLREQIPITTRFLPFGHKISFGMVSNAALDARKAVQAAHDAANDIIRYDQQGCYSPHFFFVEKGGSVSPKEFARYVAYELACFEERYPKRELSIEEMTANAAWQNREELSILHEPMKEIISNSSNDWTVVYEEDCSQLIPSCLNRVIKIIAVDQLDEIIEYIEPFRSLLQTVGIAATPEELFSISDLLAKAGVTRITALGNMTSPESGWHHDGRFNLSDLVNIVDIEHSAEDYSEKFALYVD</sequence>
<dbReference type="GO" id="GO:0003995">
    <property type="term" value="F:acyl-CoA dehydrogenase activity"/>
    <property type="evidence" value="ECO:0007669"/>
    <property type="project" value="InterPro"/>
</dbReference>
<evidence type="ECO:0000313" key="4">
    <source>
        <dbReference type="Proteomes" id="UP000192731"/>
    </source>
</evidence>
<name>A0A1W1UI98_DESTI</name>
<dbReference type="EC" id="1.2.1.50" evidence="2"/>
<dbReference type="GO" id="GO:0050062">
    <property type="term" value="F:long-chain-fatty-acyl-CoA reductase activity"/>
    <property type="evidence" value="ECO:0007669"/>
    <property type="project" value="UniProtKB-EC"/>
</dbReference>
<evidence type="ECO:0000256" key="2">
    <source>
        <dbReference type="PIRNR" id="PIRNR009414"/>
    </source>
</evidence>
<organism evidence="3 4">
    <name type="scientific">Desulfonispora thiosulfatigenes DSM 11270</name>
    <dbReference type="NCBI Taxonomy" id="656914"/>
    <lineage>
        <taxon>Bacteria</taxon>
        <taxon>Bacillati</taxon>
        <taxon>Bacillota</taxon>
        <taxon>Clostridia</taxon>
        <taxon>Eubacteriales</taxon>
        <taxon>Peptococcaceae</taxon>
        <taxon>Desulfonispora</taxon>
    </lineage>
</organism>
<dbReference type="RefSeq" id="WP_084052036.1">
    <property type="nucleotide sequence ID" value="NZ_FWWT01000006.1"/>
</dbReference>
<accession>A0A1W1UI98</accession>
<dbReference type="CDD" id="cd07080">
    <property type="entry name" value="ALDH_Acyl-CoA-Red_LuxC"/>
    <property type="match status" value="1"/>
</dbReference>
<dbReference type="InterPro" id="IPR016161">
    <property type="entry name" value="Ald_DH/histidinol_DH"/>
</dbReference>
<dbReference type="STRING" id="656914.SAMN00017405_1998"/>
<reference evidence="3 4" key="1">
    <citation type="submission" date="2017-04" db="EMBL/GenBank/DDBJ databases">
        <authorList>
            <person name="Afonso C.L."/>
            <person name="Miller P.J."/>
            <person name="Scott M.A."/>
            <person name="Spackman E."/>
            <person name="Goraichik I."/>
            <person name="Dimitrov K.M."/>
            <person name="Suarez D.L."/>
            <person name="Swayne D.E."/>
        </authorList>
    </citation>
    <scope>NUCLEOTIDE SEQUENCE [LARGE SCALE GENOMIC DNA]</scope>
    <source>
        <strain evidence="3 4">DSM 11270</strain>
    </source>
</reference>
<dbReference type="SUPFAM" id="SSF53720">
    <property type="entry name" value="ALDH-like"/>
    <property type="match status" value="1"/>
</dbReference>
<keyword evidence="1 2" id="KW-0521">NADP</keyword>
<dbReference type="OrthoDB" id="580775at2"/>
<protein>
    <recommendedName>
        <fullName evidence="2">Acyl-CoA reductase</fullName>
        <ecNumber evidence="2">1.2.1.50</ecNumber>
    </recommendedName>
</protein>
<dbReference type="Pfam" id="PF05893">
    <property type="entry name" value="LuxC"/>
    <property type="match status" value="1"/>
</dbReference>
<comment type="similarity">
    <text evidence="2">Belongs to the LuxC family.</text>
</comment>
<dbReference type="GO" id="GO:0008218">
    <property type="term" value="P:bioluminescence"/>
    <property type="evidence" value="ECO:0007669"/>
    <property type="project" value="InterPro"/>
</dbReference>
<gene>
    <name evidence="3" type="ORF">SAMN00017405_1998</name>
</gene>
<dbReference type="InterPro" id="IPR008670">
    <property type="entry name" value="CoA_reduct_LuxC"/>
</dbReference>
<keyword evidence="4" id="KW-1185">Reference proteome</keyword>
<evidence type="ECO:0000256" key="1">
    <source>
        <dbReference type="ARBA" id="ARBA00022857"/>
    </source>
</evidence>
<dbReference type="EMBL" id="FWWT01000006">
    <property type="protein sequence ID" value="SMB80826.1"/>
    <property type="molecule type" value="Genomic_DNA"/>
</dbReference>
<proteinExistence type="inferred from homology"/>
<dbReference type="AlphaFoldDB" id="A0A1W1UI98"/>
<comment type="catalytic activity">
    <reaction evidence="2">
        <text>a long-chain fatty aldehyde + NADP(+) + CoA = a long-chain fatty acyl-CoA + NADPH + H(+)</text>
        <dbReference type="Rhea" id="RHEA:15437"/>
        <dbReference type="ChEBI" id="CHEBI:15378"/>
        <dbReference type="ChEBI" id="CHEBI:17176"/>
        <dbReference type="ChEBI" id="CHEBI:57287"/>
        <dbReference type="ChEBI" id="CHEBI:57783"/>
        <dbReference type="ChEBI" id="CHEBI:58349"/>
        <dbReference type="ChEBI" id="CHEBI:83139"/>
        <dbReference type="EC" id="1.2.1.50"/>
    </reaction>
</comment>
<dbReference type="PIRSF" id="PIRSF009414">
    <property type="entry name" value="LuxC"/>
    <property type="match status" value="1"/>
</dbReference>
<evidence type="ECO:0000313" key="3">
    <source>
        <dbReference type="EMBL" id="SMB80826.1"/>
    </source>
</evidence>
<dbReference type="Proteomes" id="UP000192731">
    <property type="component" value="Unassembled WGS sequence"/>
</dbReference>
<keyword evidence="2" id="KW-0560">Oxidoreductase</keyword>